<evidence type="ECO:0000313" key="2">
    <source>
        <dbReference type="EMBL" id="KAJ8354393.1"/>
    </source>
</evidence>
<feature type="compositionally biased region" description="Basic and acidic residues" evidence="1">
    <location>
        <begin position="47"/>
        <end position="62"/>
    </location>
</feature>
<evidence type="ECO:0000313" key="3">
    <source>
        <dbReference type="Proteomes" id="UP001152622"/>
    </source>
</evidence>
<dbReference type="EMBL" id="JAINUF010000007">
    <property type="protein sequence ID" value="KAJ8354393.1"/>
    <property type="molecule type" value="Genomic_DNA"/>
</dbReference>
<feature type="region of interest" description="Disordered" evidence="1">
    <location>
        <begin position="25"/>
        <end position="83"/>
    </location>
</feature>
<evidence type="ECO:0000256" key="1">
    <source>
        <dbReference type="SAM" id="MobiDB-lite"/>
    </source>
</evidence>
<comment type="caution">
    <text evidence="2">The sequence shown here is derived from an EMBL/GenBank/DDBJ whole genome shotgun (WGS) entry which is preliminary data.</text>
</comment>
<dbReference type="AlphaFoldDB" id="A0A9Q1IVW8"/>
<organism evidence="2 3">
    <name type="scientific">Synaphobranchus kaupii</name>
    <name type="common">Kaup's arrowtooth eel</name>
    <dbReference type="NCBI Taxonomy" id="118154"/>
    <lineage>
        <taxon>Eukaryota</taxon>
        <taxon>Metazoa</taxon>
        <taxon>Chordata</taxon>
        <taxon>Craniata</taxon>
        <taxon>Vertebrata</taxon>
        <taxon>Euteleostomi</taxon>
        <taxon>Actinopterygii</taxon>
        <taxon>Neopterygii</taxon>
        <taxon>Teleostei</taxon>
        <taxon>Anguilliformes</taxon>
        <taxon>Synaphobranchidae</taxon>
        <taxon>Synaphobranchus</taxon>
    </lineage>
</organism>
<dbReference type="Proteomes" id="UP001152622">
    <property type="component" value="Chromosome 7"/>
</dbReference>
<protein>
    <submittedName>
        <fullName evidence="2">Uncharacterized protein</fullName>
    </submittedName>
</protein>
<sequence>MPDSSVRRYSRSDLALCGRSLQMGTRRGAHVRYTRRAPPRYGMGPECGDRRPSSSRRYHTEPTEYLGASRSDNRARAVNGVSSNSQQLMNKIAAHFSHLAEPRDPHGEARRLIPGHSAPTLFNGKPGGAEPPRPTH</sequence>
<reference evidence="2" key="1">
    <citation type="journal article" date="2023" name="Science">
        <title>Genome structures resolve the early diversification of teleost fishes.</title>
        <authorList>
            <person name="Parey E."/>
            <person name="Louis A."/>
            <person name="Montfort J."/>
            <person name="Bouchez O."/>
            <person name="Roques C."/>
            <person name="Iampietro C."/>
            <person name="Lluch J."/>
            <person name="Castinel A."/>
            <person name="Donnadieu C."/>
            <person name="Desvignes T."/>
            <person name="Floi Bucao C."/>
            <person name="Jouanno E."/>
            <person name="Wen M."/>
            <person name="Mejri S."/>
            <person name="Dirks R."/>
            <person name="Jansen H."/>
            <person name="Henkel C."/>
            <person name="Chen W.J."/>
            <person name="Zahm M."/>
            <person name="Cabau C."/>
            <person name="Klopp C."/>
            <person name="Thompson A.W."/>
            <person name="Robinson-Rechavi M."/>
            <person name="Braasch I."/>
            <person name="Lecointre G."/>
            <person name="Bobe J."/>
            <person name="Postlethwait J.H."/>
            <person name="Berthelot C."/>
            <person name="Roest Crollius H."/>
            <person name="Guiguen Y."/>
        </authorList>
    </citation>
    <scope>NUCLEOTIDE SEQUENCE</scope>
    <source>
        <strain evidence="2">WJC10195</strain>
    </source>
</reference>
<accession>A0A9Q1IVW8</accession>
<feature type="compositionally biased region" description="Basic and acidic residues" evidence="1">
    <location>
        <begin position="98"/>
        <end position="111"/>
    </location>
</feature>
<feature type="region of interest" description="Disordered" evidence="1">
    <location>
        <begin position="98"/>
        <end position="136"/>
    </location>
</feature>
<proteinExistence type="predicted"/>
<feature type="compositionally biased region" description="Basic residues" evidence="1">
    <location>
        <begin position="27"/>
        <end position="38"/>
    </location>
</feature>
<gene>
    <name evidence="2" type="ORF">SKAU_G00219600</name>
</gene>
<keyword evidence="3" id="KW-1185">Reference proteome</keyword>
<name>A0A9Q1IVW8_SYNKA</name>